<comment type="similarity">
    <text evidence="5">Belongs to the RqcP family.</text>
</comment>
<comment type="function">
    <text evidence="5">Key component of the ribosome quality control system (RQC), a ribosome-associated complex that mediates the extraction of incompletely synthesized nascent chains from stalled ribosomes and their subsequent degradation. RqcH recruits Ala-charged tRNA, and with RqcP directs the elongation of stalled nascent chains on 50S ribosomal subunits, leading to non-templated C-terminal alanine extensions (Ala tail). The Ala tail promotes nascent chain degradation. RqcP is associated with the translocation-like movement of the peptidyl-tRNA from the A-site into the P-site.</text>
</comment>
<gene>
    <name evidence="5" type="primary">rqcP</name>
    <name evidence="7" type="ORF">SAMN04488530_1379</name>
</gene>
<keyword evidence="7" id="KW-0346">Stress response</keyword>
<dbReference type="SMART" id="SM00363">
    <property type="entry name" value="S4"/>
    <property type="match status" value="1"/>
</dbReference>
<protein>
    <recommendedName>
        <fullName evidence="5">RQC P-site tRNA stabilizing factor</fullName>
        <shortName evidence="5">RqcP</shortName>
    </recommendedName>
    <alternativeName>
        <fullName evidence="5">Ribosome-associated protein quality control protein P</fullName>
    </alternativeName>
</protein>
<keyword evidence="1 5" id="KW-0820">tRNA-binding</keyword>
<dbReference type="Proteomes" id="UP000243255">
    <property type="component" value="Unassembled WGS sequence"/>
</dbReference>
<feature type="domain" description="RNA-binding S4" evidence="6">
    <location>
        <begin position="1"/>
        <end position="64"/>
    </location>
</feature>
<dbReference type="CDD" id="cd00165">
    <property type="entry name" value="S4"/>
    <property type="match status" value="1"/>
</dbReference>
<evidence type="ECO:0000313" key="8">
    <source>
        <dbReference type="Proteomes" id="UP000243255"/>
    </source>
</evidence>
<dbReference type="GO" id="GO:0000049">
    <property type="term" value="F:tRNA binding"/>
    <property type="evidence" value="ECO:0007669"/>
    <property type="project" value="UniProtKB-UniRule"/>
</dbReference>
<dbReference type="InterPro" id="IPR036986">
    <property type="entry name" value="S4_RNA-bd_sf"/>
</dbReference>
<keyword evidence="8" id="KW-1185">Reference proteome</keyword>
<comment type="subunit">
    <text evidence="5">Associates with stalled 50S ribosomal subunits. Binds to RqcH, 23S rRNA and the P-site tRNA. Does not require RqcH for association with 50S subunits.</text>
</comment>
<evidence type="ECO:0000256" key="1">
    <source>
        <dbReference type="ARBA" id="ARBA00022555"/>
    </source>
</evidence>
<evidence type="ECO:0000259" key="6">
    <source>
        <dbReference type="SMART" id="SM00363"/>
    </source>
</evidence>
<dbReference type="PIRSF" id="PIRSF038881">
    <property type="entry name" value="RNAbp_HP1423"/>
    <property type="match status" value="1"/>
</dbReference>
<evidence type="ECO:0000256" key="4">
    <source>
        <dbReference type="ARBA" id="ARBA00022917"/>
    </source>
</evidence>
<dbReference type="SUPFAM" id="SSF55174">
    <property type="entry name" value="Alpha-L RNA-binding motif"/>
    <property type="match status" value="1"/>
</dbReference>
<dbReference type="STRING" id="1121321.SAMN04488530_1379"/>
<keyword evidence="4 5" id="KW-0648">Protein biosynthesis</keyword>
<dbReference type="OrthoDB" id="9805210at2"/>
<proteinExistence type="inferred from homology"/>
<dbReference type="GO" id="GO:0019843">
    <property type="term" value="F:rRNA binding"/>
    <property type="evidence" value="ECO:0007669"/>
    <property type="project" value="UniProtKB-UniRule"/>
</dbReference>
<dbReference type="EMBL" id="FQWX01000037">
    <property type="protein sequence ID" value="SHH33555.1"/>
    <property type="molecule type" value="Genomic_DNA"/>
</dbReference>
<dbReference type="PROSITE" id="PS50889">
    <property type="entry name" value="S4"/>
    <property type="match status" value="1"/>
</dbReference>
<accession>A0A1M5S537</accession>
<keyword evidence="2 5" id="KW-0699">rRNA-binding</keyword>
<organism evidence="7 8">
    <name type="scientific">Asaccharospora irregularis DSM 2635</name>
    <dbReference type="NCBI Taxonomy" id="1121321"/>
    <lineage>
        <taxon>Bacteria</taxon>
        <taxon>Bacillati</taxon>
        <taxon>Bacillota</taxon>
        <taxon>Clostridia</taxon>
        <taxon>Peptostreptococcales</taxon>
        <taxon>Peptostreptococcaceae</taxon>
        <taxon>Asaccharospora</taxon>
    </lineage>
</organism>
<keyword evidence="3 5" id="KW-0694">RNA-binding</keyword>
<dbReference type="InterPro" id="IPR025490">
    <property type="entry name" value="RqcP"/>
</dbReference>
<evidence type="ECO:0000256" key="5">
    <source>
        <dbReference type="HAMAP-Rule" id="MF_00871"/>
    </source>
</evidence>
<evidence type="ECO:0000256" key="3">
    <source>
        <dbReference type="ARBA" id="ARBA00022884"/>
    </source>
</evidence>
<dbReference type="GO" id="GO:0072344">
    <property type="term" value="P:rescue of stalled ribosome"/>
    <property type="evidence" value="ECO:0007669"/>
    <property type="project" value="UniProtKB-UniRule"/>
</dbReference>
<dbReference type="Pfam" id="PF01479">
    <property type="entry name" value="S4"/>
    <property type="match status" value="1"/>
</dbReference>
<reference evidence="8" key="1">
    <citation type="submission" date="2016-11" db="EMBL/GenBank/DDBJ databases">
        <authorList>
            <person name="Varghese N."/>
            <person name="Submissions S."/>
        </authorList>
    </citation>
    <scope>NUCLEOTIDE SEQUENCE [LARGE SCALE GENOMIC DNA]</scope>
    <source>
        <strain evidence="8">DSM 2635</strain>
    </source>
</reference>
<dbReference type="RefSeq" id="WP_073127261.1">
    <property type="nucleotide sequence ID" value="NZ_BAABCH010000081.1"/>
</dbReference>
<evidence type="ECO:0000313" key="7">
    <source>
        <dbReference type="EMBL" id="SHH33555.1"/>
    </source>
</evidence>
<dbReference type="Gene3D" id="3.10.290.10">
    <property type="entry name" value="RNA-binding S4 domain"/>
    <property type="match status" value="1"/>
</dbReference>
<dbReference type="AlphaFoldDB" id="A0A1M5S537"/>
<dbReference type="HAMAP" id="MF_00871">
    <property type="entry name" value="RqcP"/>
    <property type="match status" value="1"/>
</dbReference>
<dbReference type="InterPro" id="IPR002942">
    <property type="entry name" value="S4_RNA-bd"/>
</dbReference>
<evidence type="ECO:0000256" key="2">
    <source>
        <dbReference type="ARBA" id="ARBA00022730"/>
    </source>
</evidence>
<dbReference type="GO" id="GO:0043023">
    <property type="term" value="F:ribosomal large subunit binding"/>
    <property type="evidence" value="ECO:0007669"/>
    <property type="project" value="UniProtKB-UniRule"/>
</dbReference>
<sequence length="80" mass="9210">MRLDKFLKVSRIIKRRTVAKEACDKGIVTINGKVAKSSSEVNIGDILQIQFGEKSMKFEIKEVREHVLKNDAKEMYNILE</sequence>
<name>A0A1M5S537_9FIRM</name>